<proteinExistence type="predicted"/>
<feature type="compositionally biased region" description="Low complexity" evidence="1">
    <location>
        <begin position="92"/>
        <end position="111"/>
    </location>
</feature>
<feature type="region of interest" description="Disordered" evidence="1">
    <location>
        <begin position="72"/>
        <end position="142"/>
    </location>
</feature>
<evidence type="ECO:0000256" key="1">
    <source>
        <dbReference type="SAM" id="MobiDB-lite"/>
    </source>
</evidence>
<feature type="compositionally biased region" description="Low complexity" evidence="1">
    <location>
        <begin position="119"/>
        <end position="133"/>
    </location>
</feature>
<dbReference type="AlphaFoldDB" id="A0A182WA93"/>
<organism evidence="2 3">
    <name type="scientific">Anopheles minimus</name>
    <dbReference type="NCBI Taxonomy" id="112268"/>
    <lineage>
        <taxon>Eukaryota</taxon>
        <taxon>Metazoa</taxon>
        <taxon>Ecdysozoa</taxon>
        <taxon>Arthropoda</taxon>
        <taxon>Hexapoda</taxon>
        <taxon>Insecta</taxon>
        <taxon>Pterygota</taxon>
        <taxon>Neoptera</taxon>
        <taxon>Endopterygota</taxon>
        <taxon>Diptera</taxon>
        <taxon>Nematocera</taxon>
        <taxon>Culicoidea</taxon>
        <taxon>Culicidae</taxon>
        <taxon>Anophelinae</taxon>
        <taxon>Anopheles</taxon>
    </lineage>
</organism>
<protein>
    <submittedName>
        <fullName evidence="2">Uncharacterized protein</fullName>
    </submittedName>
</protein>
<name>A0A182WA93_9DIPT</name>
<sequence length="142" mass="15966">NLNALGPARKAVAPWKRVCFDYKCAVKKKLLDNKTSLNATGGGPCRTKTLNELEERVARLTNLRATVVSNSAARFGIGRPKNANISQENKNDMNTDNLTDSNNNDQQQQDNPEQHDQQEQQVQYEHQEQQNGQISGPFTREN</sequence>
<evidence type="ECO:0000313" key="3">
    <source>
        <dbReference type="Proteomes" id="UP000075920"/>
    </source>
</evidence>
<evidence type="ECO:0000313" key="2">
    <source>
        <dbReference type="EnsemblMetazoa" id="AMIN007271-PA"/>
    </source>
</evidence>
<dbReference type="VEuPathDB" id="VectorBase:AMIN007271"/>
<dbReference type="STRING" id="112268.A0A182WA93"/>
<reference evidence="2" key="2">
    <citation type="submission" date="2020-05" db="UniProtKB">
        <authorList>
            <consortium name="EnsemblMetazoa"/>
        </authorList>
    </citation>
    <scope>IDENTIFICATION</scope>
    <source>
        <strain evidence="2">MINIMUS1</strain>
    </source>
</reference>
<dbReference type="Proteomes" id="UP000075920">
    <property type="component" value="Unassembled WGS sequence"/>
</dbReference>
<dbReference type="EnsemblMetazoa" id="AMIN007271-RA">
    <property type="protein sequence ID" value="AMIN007271-PA"/>
    <property type="gene ID" value="AMIN007271"/>
</dbReference>
<reference evidence="3" key="1">
    <citation type="submission" date="2013-03" db="EMBL/GenBank/DDBJ databases">
        <title>The Genome Sequence of Anopheles minimus MINIMUS1.</title>
        <authorList>
            <consortium name="The Broad Institute Genomics Platform"/>
            <person name="Neafsey D.E."/>
            <person name="Walton C."/>
            <person name="Walker B."/>
            <person name="Young S.K."/>
            <person name="Zeng Q."/>
            <person name="Gargeya S."/>
            <person name="Fitzgerald M."/>
            <person name="Haas B."/>
            <person name="Abouelleil A."/>
            <person name="Allen A.W."/>
            <person name="Alvarado L."/>
            <person name="Arachchi H.M."/>
            <person name="Berlin A.M."/>
            <person name="Chapman S.B."/>
            <person name="Gainer-Dewar J."/>
            <person name="Goldberg J."/>
            <person name="Griggs A."/>
            <person name="Gujja S."/>
            <person name="Hansen M."/>
            <person name="Howarth C."/>
            <person name="Imamovic A."/>
            <person name="Ireland A."/>
            <person name="Larimer J."/>
            <person name="McCowan C."/>
            <person name="Murphy C."/>
            <person name="Pearson M."/>
            <person name="Poon T.W."/>
            <person name="Priest M."/>
            <person name="Roberts A."/>
            <person name="Saif S."/>
            <person name="Shea T."/>
            <person name="Sisk P."/>
            <person name="Sykes S."/>
            <person name="Wortman J."/>
            <person name="Nusbaum C."/>
            <person name="Birren B."/>
        </authorList>
    </citation>
    <scope>NUCLEOTIDE SEQUENCE [LARGE SCALE GENOMIC DNA]</scope>
    <source>
        <strain evidence="3">MINIMUS1</strain>
    </source>
</reference>
<accession>A0A182WA93</accession>
<keyword evidence="3" id="KW-1185">Reference proteome</keyword>